<reference evidence="1" key="1">
    <citation type="submission" date="2021-03" db="EMBL/GenBank/DDBJ databases">
        <title>Chromosome level genome of the anhydrobiotic midge Polypedilum vanderplanki.</title>
        <authorList>
            <person name="Yoshida Y."/>
            <person name="Kikawada T."/>
            <person name="Gusev O."/>
        </authorList>
    </citation>
    <scope>NUCLEOTIDE SEQUENCE</scope>
    <source>
        <strain evidence="1">NIAS01</strain>
        <tissue evidence="1">Whole body or cell culture</tissue>
    </source>
</reference>
<organism evidence="1 2">
    <name type="scientific">Polypedilum vanderplanki</name>
    <name type="common">Sleeping chironomid midge</name>
    <dbReference type="NCBI Taxonomy" id="319348"/>
    <lineage>
        <taxon>Eukaryota</taxon>
        <taxon>Metazoa</taxon>
        <taxon>Ecdysozoa</taxon>
        <taxon>Arthropoda</taxon>
        <taxon>Hexapoda</taxon>
        <taxon>Insecta</taxon>
        <taxon>Pterygota</taxon>
        <taxon>Neoptera</taxon>
        <taxon>Endopterygota</taxon>
        <taxon>Diptera</taxon>
        <taxon>Nematocera</taxon>
        <taxon>Chironomoidea</taxon>
        <taxon>Chironomidae</taxon>
        <taxon>Chironominae</taxon>
        <taxon>Polypedilum</taxon>
        <taxon>Polypedilum</taxon>
    </lineage>
</organism>
<proteinExistence type="predicted"/>
<dbReference type="EMBL" id="JADBJN010000003">
    <property type="protein sequence ID" value="KAG5669784.1"/>
    <property type="molecule type" value="Genomic_DNA"/>
</dbReference>
<dbReference type="OrthoDB" id="5565075at2759"/>
<keyword evidence="2" id="KW-1185">Reference proteome</keyword>
<comment type="caution">
    <text evidence="1">The sequence shown here is derived from an EMBL/GenBank/DDBJ whole genome shotgun (WGS) entry which is preliminary data.</text>
</comment>
<dbReference type="AlphaFoldDB" id="A0A9J6BJB0"/>
<evidence type="ECO:0000313" key="1">
    <source>
        <dbReference type="EMBL" id="KAG5669784.1"/>
    </source>
</evidence>
<evidence type="ECO:0000313" key="2">
    <source>
        <dbReference type="Proteomes" id="UP001107558"/>
    </source>
</evidence>
<accession>A0A9J6BJB0</accession>
<name>A0A9J6BJB0_POLVA</name>
<gene>
    <name evidence="1" type="ORF">PVAND_000077</name>
</gene>
<sequence>MSSSDLVFMTVGAHKYTDDGEEFELKPFWIHENFTMPSAVYDIAVVGFTAWFSKLTQKECKLCCFLKVFRRTNSSDDGKACNNNCSTNVSAVAARLLSYLSLISEITGIIFENNDNKI</sequence>
<dbReference type="Proteomes" id="UP001107558">
    <property type="component" value="Chromosome 3"/>
</dbReference>
<protein>
    <submittedName>
        <fullName evidence="1">Uncharacterized protein</fullName>
    </submittedName>
</protein>